<accession>A0A937USA8</accession>
<comment type="caution">
    <text evidence="1">The sequence shown here is derived from an EMBL/GenBank/DDBJ whole genome shotgun (WGS) entry which is preliminary data.</text>
</comment>
<name>A0A937USA8_9ACTN</name>
<dbReference type="AlphaFoldDB" id="A0A937USA8"/>
<protein>
    <submittedName>
        <fullName evidence="1">Molybdopterin oxidoreductase</fullName>
    </submittedName>
</protein>
<proteinExistence type="predicted"/>
<evidence type="ECO:0000313" key="1">
    <source>
        <dbReference type="EMBL" id="MBL7628681.1"/>
    </source>
</evidence>
<sequence length="115" mass="12537">MHSTPRFLQGVFSFEGQGLTKPAPLDPALTYTVPPGTTTQPVYFRGGNSSDQLIYVLLIRDGAPMRYFPIGARADVHVPLRVVEDLLGDTRVELHLAAPEGAEGNVIIDFGLIEF</sequence>
<gene>
    <name evidence="1" type="ORF">I7412_16280</name>
</gene>
<dbReference type="Proteomes" id="UP000604475">
    <property type="component" value="Unassembled WGS sequence"/>
</dbReference>
<organism evidence="1 2">
    <name type="scientific">Frankia nepalensis</name>
    <dbReference type="NCBI Taxonomy" id="1836974"/>
    <lineage>
        <taxon>Bacteria</taxon>
        <taxon>Bacillati</taxon>
        <taxon>Actinomycetota</taxon>
        <taxon>Actinomycetes</taxon>
        <taxon>Frankiales</taxon>
        <taxon>Frankiaceae</taxon>
        <taxon>Frankia</taxon>
    </lineage>
</organism>
<reference evidence="1" key="1">
    <citation type="submission" date="2020-12" db="EMBL/GenBank/DDBJ databases">
        <title>Genomic characterization of non-nitrogen-fixing Frankia strains.</title>
        <authorList>
            <person name="Carlos-Shanley C."/>
            <person name="Guerra T."/>
            <person name="Hahn D."/>
        </authorList>
    </citation>
    <scope>NUCLEOTIDE SEQUENCE</scope>
    <source>
        <strain evidence="1">CN6</strain>
    </source>
</reference>
<dbReference type="EMBL" id="JAEACQ010000194">
    <property type="protein sequence ID" value="MBL7628681.1"/>
    <property type="molecule type" value="Genomic_DNA"/>
</dbReference>
<evidence type="ECO:0000313" key="2">
    <source>
        <dbReference type="Proteomes" id="UP000604475"/>
    </source>
</evidence>
<keyword evidence="2" id="KW-1185">Reference proteome</keyword>